<dbReference type="Gene3D" id="3.40.50.1820">
    <property type="entry name" value="alpha/beta hydrolase"/>
    <property type="match status" value="1"/>
</dbReference>
<dbReference type="AlphaFoldDB" id="A0AB34J4F7"/>
<accession>A0AB34J4F7</accession>
<dbReference type="Proteomes" id="UP001515480">
    <property type="component" value="Unassembled WGS sequence"/>
</dbReference>
<evidence type="ECO:0000313" key="1">
    <source>
        <dbReference type="EMBL" id="KAL1511755.1"/>
    </source>
</evidence>
<dbReference type="EMBL" id="JBGBPQ010000013">
    <property type="protein sequence ID" value="KAL1511755.1"/>
    <property type="molecule type" value="Genomic_DNA"/>
</dbReference>
<evidence type="ECO:0008006" key="3">
    <source>
        <dbReference type="Google" id="ProtNLM"/>
    </source>
</evidence>
<proteinExistence type="predicted"/>
<comment type="caution">
    <text evidence="1">The sequence shown here is derived from an EMBL/GenBank/DDBJ whole genome shotgun (WGS) entry which is preliminary data.</text>
</comment>
<gene>
    <name evidence="1" type="ORF">AB1Y20_005043</name>
</gene>
<reference evidence="1 2" key="1">
    <citation type="journal article" date="2024" name="Science">
        <title>Giant polyketide synthase enzymes in the biosynthesis of giant marine polyether toxins.</title>
        <authorList>
            <person name="Fallon T.R."/>
            <person name="Shende V.V."/>
            <person name="Wierzbicki I.H."/>
            <person name="Pendleton A.L."/>
            <person name="Watervoot N.F."/>
            <person name="Auber R.P."/>
            <person name="Gonzalez D.J."/>
            <person name="Wisecaver J.H."/>
            <person name="Moore B.S."/>
        </authorList>
    </citation>
    <scope>NUCLEOTIDE SEQUENCE [LARGE SCALE GENOMIC DNA]</scope>
    <source>
        <strain evidence="1 2">12B1</strain>
    </source>
</reference>
<keyword evidence="2" id="KW-1185">Reference proteome</keyword>
<name>A0AB34J4F7_PRYPA</name>
<evidence type="ECO:0000313" key="2">
    <source>
        <dbReference type="Proteomes" id="UP001515480"/>
    </source>
</evidence>
<protein>
    <recommendedName>
        <fullName evidence="3">AB hydrolase-1 domain-containing protein</fullName>
    </recommendedName>
</protein>
<dbReference type="InterPro" id="IPR029058">
    <property type="entry name" value="AB_hydrolase_fold"/>
</dbReference>
<dbReference type="SUPFAM" id="SSF53474">
    <property type="entry name" value="alpha/beta-Hydrolases"/>
    <property type="match status" value="1"/>
</dbReference>
<organism evidence="1 2">
    <name type="scientific">Prymnesium parvum</name>
    <name type="common">Toxic golden alga</name>
    <dbReference type="NCBI Taxonomy" id="97485"/>
    <lineage>
        <taxon>Eukaryota</taxon>
        <taxon>Haptista</taxon>
        <taxon>Haptophyta</taxon>
        <taxon>Prymnesiophyceae</taxon>
        <taxon>Prymnesiales</taxon>
        <taxon>Prymnesiaceae</taxon>
        <taxon>Prymnesium</taxon>
    </lineage>
</organism>
<sequence>MHISAGRPSAPWRTALLVCAASSSLKTQLYEHDGWTIGYRRLPASPGCEQQPPLLLIHPVGIGLSSWFWDEFIDAWEGAEVFVPDLIGCGVGTPWVPAERGLFLPLDWAKGCESLWRQHIRRPCVVAVQGGLAPVGVTMCARDSDEWVGSRAVCGLVMASPPTWEEMVRAAPEAEVRRNYEALSSAIGQLAFGVLENRVFVRFFSNLFLFGKGRQADERWLDACCAGASPRARPPIVAFNAGVLSTRSYEEELRRLPQPTLVLSGQSDKRSDDRRAYGTQMRACTSRSLPGANVLPWESPRETCAAVRDFYSGLSAAS</sequence>